<name>A0A8B6CPJ2_MYTGA</name>
<proteinExistence type="predicted"/>
<feature type="non-terminal residue" evidence="2">
    <location>
        <position position="108"/>
    </location>
</feature>
<dbReference type="InterPro" id="IPR026913">
    <property type="entry name" value="METTL24"/>
</dbReference>
<dbReference type="InterPro" id="IPR025714">
    <property type="entry name" value="Methyltranfer_dom"/>
</dbReference>
<dbReference type="EMBL" id="UYJE01002055">
    <property type="protein sequence ID" value="VDI07452.1"/>
    <property type="molecule type" value="Genomic_DNA"/>
</dbReference>
<accession>A0A8B6CPJ2</accession>
<organism evidence="2 3">
    <name type="scientific">Mytilus galloprovincialis</name>
    <name type="common">Mediterranean mussel</name>
    <dbReference type="NCBI Taxonomy" id="29158"/>
    <lineage>
        <taxon>Eukaryota</taxon>
        <taxon>Metazoa</taxon>
        <taxon>Spiralia</taxon>
        <taxon>Lophotrochozoa</taxon>
        <taxon>Mollusca</taxon>
        <taxon>Bivalvia</taxon>
        <taxon>Autobranchia</taxon>
        <taxon>Pteriomorphia</taxon>
        <taxon>Mytilida</taxon>
        <taxon>Mytiloidea</taxon>
        <taxon>Mytilidae</taxon>
        <taxon>Mytilinae</taxon>
        <taxon>Mytilus</taxon>
    </lineage>
</organism>
<dbReference type="PANTHER" id="PTHR32026">
    <property type="entry name" value="METHYLTRANSFERASE-LIKE PROTEIN 24"/>
    <property type="match status" value="1"/>
</dbReference>
<reference evidence="2" key="1">
    <citation type="submission" date="2018-11" db="EMBL/GenBank/DDBJ databases">
        <authorList>
            <person name="Alioto T."/>
            <person name="Alioto T."/>
        </authorList>
    </citation>
    <scope>NUCLEOTIDE SEQUENCE</scope>
</reference>
<keyword evidence="3" id="KW-1185">Reference proteome</keyword>
<dbReference type="Proteomes" id="UP000596742">
    <property type="component" value="Unassembled WGS sequence"/>
</dbReference>
<dbReference type="OrthoDB" id="10006218at2759"/>
<evidence type="ECO:0000313" key="3">
    <source>
        <dbReference type="Proteomes" id="UP000596742"/>
    </source>
</evidence>
<gene>
    <name evidence="2" type="ORF">MGAL_10B077611</name>
</gene>
<evidence type="ECO:0000259" key="1">
    <source>
        <dbReference type="Pfam" id="PF13383"/>
    </source>
</evidence>
<evidence type="ECO:0000313" key="2">
    <source>
        <dbReference type="EMBL" id="VDI07452.1"/>
    </source>
</evidence>
<dbReference type="PANTHER" id="PTHR32026:SF10">
    <property type="entry name" value="METHYLTRANSFERASE-LIKE PROTEIN 24-RELATED"/>
    <property type="match status" value="1"/>
</dbReference>
<feature type="non-terminal residue" evidence="2">
    <location>
        <position position="1"/>
    </location>
</feature>
<dbReference type="Pfam" id="PF13383">
    <property type="entry name" value="Methyltransf_22"/>
    <property type="match status" value="1"/>
</dbReference>
<sequence length="108" mass="12578">IHDDFTFDDYITKTYGCEVHSFDPSIHLPDFRRGDSLWFHNLGLSGTTGKLGKWKVATLQDIFEHLNHTSRRLNILKMDIENSEWASLQNIIQTGALRNINQLHVEFH</sequence>
<dbReference type="AlphaFoldDB" id="A0A8B6CPJ2"/>
<comment type="caution">
    <text evidence="2">The sequence shown here is derived from an EMBL/GenBank/DDBJ whole genome shotgun (WGS) entry which is preliminary data.</text>
</comment>
<protein>
    <recommendedName>
        <fullName evidence="1">Methyltransferase domain-containing protein</fullName>
    </recommendedName>
</protein>
<feature type="domain" description="Methyltransferase" evidence="1">
    <location>
        <begin position="4"/>
        <end position="108"/>
    </location>
</feature>